<protein>
    <submittedName>
        <fullName evidence="1">Uncharacterized protein</fullName>
    </submittedName>
</protein>
<gene>
    <name evidence="1" type="ORF">G2W53_001608</name>
</gene>
<name>A0A834XG30_9FABA</name>
<evidence type="ECO:0000313" key="2">
    <source>
        <dbReference type="Proteomes" id="UP000634136"/>
    </source>
</evidence>
<dbReference type="AlphaFoldDB" id="A0A834XG30"/>
<dbReference type="EMBL" id="JAAIUW010000001">
    <property type="protein sequence ID" value="KAF7844703.1"/>
    <property type="molecule type" value="Genomic_DNA"/>
</dbReference>
<reference evidence="1" key="1">
    <citation type="submission" date="2020-09" db="EMBL/GenBank/DDBJ databases">
        <title>Genome-Enabled Discovery of Anthraquinone Biosynthesis in Senna tora.</title>
        <authorList>
            <person name="Kang S.-H."/>
            <person name="Pandey R.P."/>
            <person name="Lee C.-M."/>
            <person name="Sim J.-S."/>
            <person name="Jeong J.-T."/>
            <person name="Choi B.-S."/>
            <person name="Jung M."/>
            <person name="Ginzburg D."/>
            <person name="Zhao K."/>
            <person name="Won S.Y."/>
            <person name="Oh T.-J."/>
            <person name="Yu Y."/>
            <person name="Kim N.-H."/>
            <person name="Lee O.R."/>
            <person name="Lee T.-H."/>
            <person name="Bashyal P."/>
            <person name="Kim T.-S."/>
            <person name="Lee W.-H."/>
            <person name="Kawkins C."/>
            <person name="Kim C.-K."/>
            <person name="Kim J.S."/>
            <person name="Ahn B.O."/>
            <person name="Rhee S.Y."/>
            <person name="Sohng J.K."/>
        </authorList>
    </citation>
    <scope>NUCLEOTIDE SEQUENCE</scope>
    <source>
        <tissue evidence="1">Leaf</tissue>
    </source>
</reference>
<proteinExistence type="predicted"/>
<organism evidence="1 2">
    <name type="scientific">Senna tora</name>
    <dbReference type="NCBI Taxonomy" id="362788"/>
    <lineage>
        <taxon>Eukaryota</taxon>
        <taxon>Viridiplantae</taxon>
        <taxon>Streptophyta</taxon>
        <taxon>Embryophyta</taxon>
        <taxon>Tracheophyta</taxon>
        <taxon>Spermatophyta</taxon>
        <taxon>Magnoliopsida</taxon>
        <taxon>eudicotyledons</taxon>
        <taxon>Gunneridae</taxon>
        <taxon>Pentapetalae</taxon>
        <taxon>rosids</taxon>
        <taxon>fabids</taxon>
        <taxon>Fabales</taxon>
        <taxon>Fabaceae</taxon>
        <taxon>Caesalpinioideae</taxon>
        <taxon>Cassia clade</taxon>
        <taxon>Senna</taxon>
    </lineage>
</organism>
<sequence>MKSPSFSDLFLHSHMRLQAVGKIVLHGMPLKALSLLSSHSDLESSCSPRIERYVLLIVKLPFFPGSQEGVSTPSRGSGGLTSFIFSMTSSEAIQASFYACSLIACGFTKQEKSVKHHQAQVSTSRERGVARGLRHCNRRRISRIRTRRLNVRRRRRLVEARRQAEAVLDVDLEGHPALALNAIVAVGEVVVWTFYGQRNGDGQRLAETIGAAVVDEGAVIGVIGGAVPVRGHIVSLNHGLVRIRVEN</sequence>
<keyword evidence="2" id="KW-1185">Reference proteome</keyword>
<dbReference type="Proteomes" id="UP000634136">
    <property type="component" value="Unassembled WGS sequence"/>
</dbReference>
<comment type="caution">
    <text evidence="1">The sequence shown here is derived from an EMBL/GenBank/DDBJ whole genome shotgun (WGS) entry which is preliminary data.</text>
</comment>
<accession>A0A834XG30</accession>
<evidence type="ECO:0000313" key="1">
    <source>
        <dbReference type="EMBL" id="KAF7844703.1"/>
    </source>
</evidence>